<dbReference type="RefSeq" id="XP_016256323.1">
    <property type="nucleotide sequence ID" value="XM_016413288.1"/>
</dbReference>
<dbReference type="STRING" id="215243.A0A0D2BF37"/>
<proteinExistence type="predicted"/>
<gene>
    <name evidence="2" type="ORF">PV06_11582</name>
</gene>
<reference evidence="2 3" key="1">
    <citation type="submission" date="2015-01" db="EMBL/GenBank/DDBJ databases">
        <title>The Genome Sequence of Exophiala oligosperma CBS72588.</title>
        <authorList>
            <consortium name="The Broad Institute Genomics Platform"/>
            <person name="Cuomo C."/>
            <person name="de Hoog S."/>
            <person name="Gorbushina A."/>
            <person name="Stielow B."/>
            <person name="Teixiera M."/>
            <person name="Abouelleil A."/>
            <person name="Chapman S.B."/>
            <person name="Priest M."/>
            <person name="Young S.K."/>
            <person name="Wortman J."/>
            <person name="Nusbaum C."/>
            <person name="Birren B."/>
        </authorList>
    </citation>
    <scope>NUCLEOTIDE SEQUENCE [LARGE SCALE GENOMIC DNA]</scope>
    <source>
        <strain evidence="2 3">CBS 72588</strain>
    </source>
</reference>
<feature type="compositionally biased region" description="Low complexity" evidence="1">
    <location>
        <begin position="364"/>
        <end position="373"/>
    </location>
</feature>
<dbReference type="OrthoDB" id="5232980at2759"/>
<evidence type="ECO:0000256" key="1">
    <source>
        <dbReference type="SAM" id="MobiDB-lite"/>
    </source>
</evidence>
<accession>A0A0D2BF37</accession>
<feature type="region of interest" description="Disordered" evidence="1">
    <location>
        <begin position="287"/>
        <end position="373"/>
    </location>
</feature>
<keyword evidence="3" id="KW-1185">Reference proteome</keyword>
<sequence length="373" mass="41826">MPASSHDRGVMPHASSNETICRQYLTPEEADQIHQQFHDPNFSQTRQVLWTGVERGLAEQWADQRGMQTLTMAMGCLMQPEHPSCLRTKKSNDAWSRYVKGASAIFAHYAAQGQAITVLSPPPPDRFHPSGWTNFQIIEEPILKGQFGGSPVGRIELVHPGVPGAEDFRYELWPTDRGLSWMEKFGKVPVKKVAWRQVTLRLYRPSGLNSQEFMRYCDTCSDKIALQSSDGKKLLSILSELSRIEDREMVAVRKQITQTPAMPRQKEAKKKPIPLAVTGEFMVSITSAKKKEKKSQAKKSKKPEPAARKVAGKGTKATVNKVTKTKAGAKKAAKMVINKATPTRDLIEMRQNEHERKKKKPKTKTNNAKAGKL</sequence>
<feature type="compositionally biased region" description="Low complexity" evidence="1">
    <location>
        <begin position="308"/>
        <end position="322"/>
    </location>
</feature>
<protein>
    <submittedName>
        <fullName evidence="2">Uncharacterized protein</fullName>
    </submittedName>
</protein>
<evidence type="ECO:0000313" key="2">
    <source>
        <dbReference type="EMBL" id="KIW36107.1"/>
    </source>
</evidence>
<dbReference type="Proteomes" id="UP000053342">
    <property type="component" value="Unassembled WGS sequence"/>
</dbReference>
<dbReference type="HOGENOM" id="CLU_741921_0_0_1"/>
<dbReference type="GeneID" id="27363656"/>
<feature type="compositionally biased region" description="Basic and acidic residues" evidence="1">
    <location>
        <begin position="345"/>
        <end position="355"/>
    </location>
</feature>
<feature type="compositionally biased region" description="Basic residues" evidence="1">
    <location>
        <begin position="323"/>
        <end position="333"/>
    </location>
</feature>
<name>A0A0D2BF37_9EURO</name>
<dbReference type="AlphaFoldDB" id="A0A0D2BF37"/>
<feature type="compositionally biased region" description="Basic residues" evidence="1">
    <location>
        <begin position="288"/>
        <end position="301"/>
    </location>
</feature>
<dbReference type="EMBL" id="KN847374">
    <property type="protein sequence ID" value="KIW36107.1"/>
    <property type="molecule type" value="Genomic_DNA"/>
</dbReference>
<evidence type="ECO:0000313" key="3">
    <source>
        <dbReference type="Proteomes" id="UP000053342"/>
    </source>
</evidence>
<dbReference type="VEuPathDB" id="FungiDB:PV06_11582"/>
<organism evidence="2 3">
    <name type="scientific">Exophiala oligosperma</name>
    <dbReference type="NCBI Taxonomy" id="215243"/>
    <lineage>
        <taxon>Eukaryota</taxon>
        <taxon>Fungi</taxon>
        <taxon>Dikarya</taxon>
        <taxon>Ascomycota</taxon>
        <taxon>Pezizomycotina</taxon>
        <taxon>Eurotiomycetes</taxon>
        <taxon>Chaetothyriomycetidae</taxon>
        <taxon>Chaetothyriales</taxon>
        <taxon>Herpotrichiellaceae</taxon>
        <taxon>Exophiala</taxon>
    </lineage>
</organism>